<sequence>MSRLSVHAEPVNPVLSGSSASSLTFKQDIECIVTGRFRVGSLTLDLQSDLLYAPCERLQGPCVSTGESTGTRCCPEGSEDLIGPQGEELKLKKHILTGPCILVPSPLVPRPEKGSTGRTQTHSGEVYSLERVNRPPALIG</sequence>
<proteinExistence type="predicted"/>
<dbReference type="AlphaFoldDB" id="A0A4Z2EYI2"/>
<comment type="caution">
    <text evidence="1">The sequence shown here is derived from an EMBL/GenBank/DDBJ whole genome shotgun (WGS) entry which is preliminary data.</text>
</comment>
<protein>
    <submittedName>
        <fullName evidence="1">Uncharacterized protein</fullName>
    </submittedName>
</protein>
<keyword evidence="2" id="KW-1185">Reference proteome</keyword>
<dbReference type="EMBL" id="SRLO01002117">
    <property type="protein sequence ID" value="TNN33828.1"/>
    <property type="molecule type" value="Genomic_DNA"/>
</dbReference>
<organism evidence="1 2">
    <name type="scientific">Liparis tanakae</name>
    <name type="common">Tanaka's snailfish</name>
    <dbReference type="NCBI Taxonomy" id="230148"/>
    <lineage>
        <taxon>Eukaryota</taxon>
        <taxon>Metazoa</taxon>
        <taxon>Chordata</taxon>
        <taxon>Craniata</taxon>
        <taxon>Vertebrata</taxon>
        <taxon>Euteleostomi</taxon>
        <taxon>Actinopterygii</taxon>
        <taxon>Neopterygii</taxon>
        <taxon>Teleostei</taxon>
        <taxon>Neoteleostei</taxon>
        <taxon>Acanthomorphata</taxon>
        <taxon>Eupercaria</taxon>
        <taxon>Perciformes</taxon>
        <taxon>Cottioidei</taxon>
        <taxon>Cottales</taxon>
        <taxon>Liparidae</taxon>
        <taxon>Liparis</taxon>
    </lineage>
</organism>
<accession>A0A4Z2EYI2</accession>
<reference evidence="1 2" key="1">
    <citation type="submission" date="2019-03" db="EMBL/GenBank/DDBJ databases">
        <title>First draft genome of Liparis tanakae, snailfish: a comprehensive survey of snailfish specific genes.</title>
        <authorList>
            <person name="Kim W."/>
            <person name="Song I."/>
            <person name="Jeong J.-H."/>
            <person name="Kim D."/>
            <person name="Kim S."/>
            <person name="Ryu S."/>
            <person name="Song J.Y."/>
            <person name="Lee S.K."/>
        </authorList>
    </citation>
    <scope>NUCLEOTIDE SEQUENCE [LARGE SCALE GENOMIC DNA]</scope>
    <source>
        <tissue evidence="1">Muscle</tissue>
    </source>
</reference>
<gene>
    <name evidence="1" type="ORF">EYF80_056009</name>
</gene>
<evidence type="ECO:0000313" key="2">
    <source>
        <dbReference type="Proteomes" id="UP000314294"/>
    </source>
</evidence>
<dbReference type="Proteomes" id="UP000314294">
    <property type="component" value="Unassembled WGS sequence"/>
</dbReference>
<name>A0A4Z2EYI2_9TELE</name>
<evidence type="ECO:0000313" key="1">
    <source>
        <dbReference type="EMBL" id="TNN33828.1"/>
    </source>
</evidence>